<evidence type="ECO:0000256" key="5">
    <source>
        <dbReference type="SAM" id="Phobius"/>
    </source>
</evidence>
<feature type="transmembrane region" description="Helical" evidence="5">
    <location>
        <begin position="236"/>
        <end position="258"/>
    </location>
</feature>
<proteinExistence type="predicted"/>
<evidence type="ECO:0008006" key="8">
    <source>
        <dbReference type="Google" id="ProtNLM"/>
    </source>
</evidence>
<keyword evidence="7" id="KW-1185">Reference proteome</keyword>
<evidence type="ECO:0000313" key="7">
    <source>
        <dbReference type="Proteomes" id="UP000290809"/>
    </source>
</evidence>
<dbReference type="EMBL" id="QMKO01001627">
    <property type="protein sequence ID" value="RTG87943.1"/>
    <property type="molecule type" value="Genomic_DNA"/>
</dbReference>
<evidence type="ECO:0000256" key="4">
    <source>
        <dbReference type="ARBA" id="ARBA00023136"/>
    </source>
</evidence>
<comment type="subcellular location">
    <subcellularLocation>
        <location evidence="1">Membrane</location>
        <topology evidence="1">Multi-pass membrane protein</topology>
    </subcellularLocation>
</comment>
<keyword evidence="4 5" id="KW-0472">Membrane</keyword>
<dbReference type="InterPro" id="IPR008952">
    <property type="entry name" value="Tetraspanin_EC2_sf"/>
</dbReference>
<dbReference type="Pfam" id="PF00335">
    <property type="entry name" value="Tetraspanin"/>
    <property type="match status" value="1"/>
</dbReference>
<dbReference type="GO" id="GO:0016020">
    <property type="term" value="C:membrane"/>
    <property type="evidence" value="ECO:0007669"/>
    <property type="project" value="UniProtKB-SubCell"/>
</dbReference>
<dbReference type="Proteomes" id="UP000290809">
    <property type="component" value="Unassembled WGS sequence"/>
</dbReference>
<evidence type="ECO:0000256" key="2">
    <source>
        <dbReference type="ARBA" id="ARBA00022692"/>
    </source>
</evidence>
<feature type="transmembrane region" description="Helical" evidence="5">
    <location>
        <begin position="45"/>
        <end position="65"/>
    </location>
</feature>
<comment type="caution">
    <text evidence="6">The sequence shown here is derived from an EMBL/GenBank/DDBJ whole genome shotgun (WGS) entry which is preliminary data.</text>
</comment>
<organism evidence="6 7">
    <name type="scientific">Schistosoma bovis</name>
    <name type="common">Blood fluke</name>
    <dbReference type="NCBI Taxonomy" id="6184"/>
    <lineage>
        <taxon>Eukaryota</taxon>
        <taxon>Metazoa</taxon>
        <taxon>Spiralia</taxon>
        <taxon>Lophotrochozoa</taxon>
        <taxon>Platyhelminthes</taxon>
        <taxon>Trematoda</taxon>
        <taxon>Digenea</taxon>
        <taxon>Strigeidida</taxon>
        <taxon>Schistosomatoidea</taxon>
        <taxon>Schistosomatidae</taxon>
        <taxon>Schistosoma</taxon>
    </lineage>
</organism>
<evidence type="ECO:0000256" key="1">
    <source>
        <dbReference type="ARBA" id="ARBA00004141"/>
    </source>
</evidence>
<dbReference type="Gene3D" id="1.10.1450.10">
    <property type="entry name" value="Tetraspanin"/>
    <property type="match status" value="1"/>
</dbReference>
<feature type="transmembrane region" description="Helical" evidence="5">
    <location>
        <begin position="71"/>
        <end position="92"/>
    </location>
</feature>
<keyword evidence="3 5" id="KW-1133">Transmembrane helix</keyword>
<dbReference type="InterPro" id="IPR018499">
    <property type="entry name" value="Tetraspanin/Peripherin"/>
</dbReference>
<gene>
    <name evidence="6" type="ORF">DC041_0003019</name>
</gene>
<dbReference type="CDD" id="cd03127">
    <property type="entry name" value="tetraspanin_LEL"/>
    <property type="match status" value="1"/>
</dbReference>
<accession>A0A430QJS1</accession>
<dbReference type="SUPFAM" id="SSF48652">
    <property type="entry name" value="Tetraspanin"/>
    <property type="match status" value="1"/>
</dbReference>
<dbReference type="AlphaFoldDB" id="A0A430QJS1"/>
<dbReference type="STRING" id="6184.A0A430QJS1"/>
<name>A0A430QJS1_SCHBO</name>
<evidence type="ECO:0000313" key="6">
    <source>
        <dbReference type="EMBL" id="RTG87943.1"/>
    </source>
</evidence>
<evidence type="ECO:0000256" key="3">
    <source>
        <dbReference type="ARBA" id="ARBA00022989"/>
    </source>
</evidence>
<reference evidence="6 7" key="1">
    <citation type="journal article" date="2019" name="PLoS Pathog.">
        <title>Genome sequence of the bovine parasite Schistosoma bovis Tanzania.</title>
        <authorList>
            <person name="Oey H."/>
            <person name="Zakrzewski M."/>
            <person name="Gobert G."/>
            <person name="Gravermann K."/>
            <person name="Stoye J."/>
            <person name="Jones M."/>
            <person name="Mcmanus D."/>
            <person name="Krause L."/>
        </authorList>
    </citation>
    <scope>NUCLEOTIDE SEQUENCE [LARGE SCALE GENOMIC DNA]</scope>
    <source>
        <strain evidence="6 7">TAN1997</strain>
    </source>
</reference>
<keyword evidence="2 5" id="KW-0812">Transmembrane</keyword>
<sequence length="265" mass="32500">MKRILYFWLFTFFIFYGIITILLYVYKQKINLFMDTNNNQFIYSYYSLILTCLSLMNFILAIGTLNIGKRLFIILFLSISFIIFISELLFLIQLYHYRENKFFGYQMIENLIKNLVQFYNSNQMEHFILDYIQNYFQCCGYNEWHYEWYNITRQIIKKDTNQFIDYWVPNSCCKKMYQNDKYCGYAIYHILINNNDYFIKLLKSYQPIYIPNKWYIKLNNEPCPELIYIWLGEIPVYLIMFGLTVIVSRLLYTIYIVLNFVKTNK</sequence>
<feature type="transmembrane region" description="Helical" evidence="5">
    <location>
        <begin position="6"/>
        <end position="25"/>
    </location>
</feature>
<protein>
    <recommendedName>
        <fullName evidence="8">Tetraspanin</fullName>
    </recommendedName>
</protein>